<proteinExistence type="predicted"/>
<evidence type="ECO:0000313" key="2">
    <source>
        <dbReference type="Proteomes" id="UP000886523"/>
    </source>
</evidence>
<name>A0A9P6ANI0_9AGAM</name>
<dbReference type="AlphaFoldDB" id="A0A9P6ANI0"/>
<organism evidence="1 2">
    <name type="scientific">Hydnum rufescens UP504</name>
    <dbReference type="NCBI Taxonomy" id="1448309"/>
    <lineage>
        <taxon>Eukaryota</taxon>
        <taxon>Fungi</taxon>
        <taxon>Dikarya</taxon>
        <taxon>Basidiomycota</taxon>
        <taxon>Agaricomycotina</taxon>
        <taxon>Agaricomycetes</taxon>
        <taxon>Cantharellales</taxon>
        <taxon>Hydnaceae</taxon>
        <taxon>Hydnum</taxon>
    </lineage>
</organism>
<accession>A0A9P6ANI0</accession>
<dbReference type="OrthoDB" id="5362978at2759"/>
<gene>
    <name evidence="1" type="ORF">BS47DRAFT_1302035</name>
</gene>
<comment type="caution">
    <text evidence="1">The sequence shown here is derived from an EMBL/GenBank/DDBJ whole genome shotgun (WGS) entry which is preliminary data.</text>
</comment>
<protein>
    <submittedName>
        <fullName evidence="1">Uncharacterized protein</fullName>
    </submittedName>
</protein>
<keyword evidence="2" id="KW-1185">Reference proteome</keyword>
<reference evidence="1" key="1">
    <citation type="journal article" date="2020" name="Nat. Commun.">
        <title>Large-scale genome sequencing of mycorrhizal fungi provides insights into the early evolution of symbiotic traits.</title>
        <authorList>
            <person name="Miyauchi S."/>
            <person name="Kiss E."/>
            <person name="Kuo A."/>
            <person name="Drula E."/>
            <person name="Kohler A."/>
            <person name="Sanchez-Garcia M."/>
            <person name="Morin E."/>
            <person name="Andreopoulos B."/>
            <person name="Barry K.W."/>
            <person name="Bonito G."/>
            <person name="Buee M."/>
            <person name="Carver A."/>
            <person name="Chen C."/>
            <person name="Cichocki N."/>
            <person name="Clum A."/>
            <person name="Culley D."/>
            <person name="Crous P.W."/>
            <person name="Fauchery L."/>
            <person name="Girlanda M."/>
            <person name="Hayes R.D."/>
            <person name="Keri Z."/>
            <person name="LaButti K."/>
            <person name="Lipzen A."/>
            <person name="Lombard V."/>
            <person name="Magnuson J."/>
            <person name="Maillard F."/>
            <person name="Murat C."/>
            <person name="Nolan M."/>
            <person name="Ohm R.A."/>
            <person name="Pangilinan J."/>
            <person name="Pereira M.F."/>
            <person name="Perotto S."/>
            <person name="Peter M."/>
            <person name="Pfister S."/>
            <person name="Riley R."/>
            <person name="Sitrit Y."/>
            <person name="Stielow J.B."/>
            <person name="Szollosi G."/>
            <person name="Zifcakova L."/>
            <person name="Stursova M."/>
            <person name="Spatafora J.W."/>
            <person name="Tedersoo L."/>
            <person name="Vaario L.M."/>
            <person name="Yamada A."/>
            <person name="Yan M."/>
            <person name="Wang P."/>
            <person name="Xu J."/>
            <person name="Bruns T."/>
            <person name="Baldrian P."/>
            <person name="Vilgalys R."/>
            <person name="Dunand C."/>
            <person name="Henrissat B."/>
            <person name="Grigoriev I.V."/>
            <person name="Hibbett D."/>
            <person name="Nagy L.G."/>
            <person name="Martin F.M."/>
        </authorList>
    </citation>
    <scope>NUCLEOTIDE SEQUENCE</scope>
    <source>
        <strain evidence="1">UP504</strain>
    </source>
</reference>
<evidence type="ECO:0000313" key="1">
    <source>
        <dbReference type="EMBL" id="KAF9509037.1"/>
    </source>
</evidence>
<dbReference type="EMBL" id="MU129045">
    <property type="protein sequence ID" value="KAF9509037.1"/>
    <property type="molecule type" value="Genomic_DNA"/>
</dbReference>
<dbReference type="Proteomes" id="UP000886523">
    <property type="component" value="Unassembled WGS sequence"/>
</dbReference>
<sequence length="161" mass="18126">MPWPEKVIRQFQTSPPNPVESDFLGAYNRLLYTLFSLALISPVPRKLSDYIITFEVLQNRSVFILKLNKPADLTWISSRQAADVQIRQTLHAVSAMGTRLCFCPLNIADVPTEIISHNIPRIVNDTAPMERWDYDVLDSGEGRLRAVVDSIKAACENIANA</sequence>